<reference evidence="8 9" key="1">
    <citation type="submission" date="2020-06" db="EMBL/GenBank/DDBJ databases">
        <title>Transcriptomic and genomic resources for Thalictrum thalictroides and T. hernandezii: Facilitating candidate gene discovery in an emerging model plant lineage.</title>
        <authorList>
            <person name="Arias T."/>
            <person name="Riano-Pachon D.M."/>
            <person name="Di Stilio V.S."/>
        </authorList>
    </citation>
    <scope>NUCLEOTIDE SEQUENCE [LARGE SCALE GENOMIC DNA]</scope>
    <source>
        <strain evidence="9">cv. WT478/WT964</strain>
        <tissue evidence="8">Leaves</tissue>
    </source>
</reference>
<organism evidence="8 9">
    <name type="scientific">Thalictrum thalictroides</name>
    <name type="common">Rue-anemone</name>
    <name type="synonym">Anemone thalictroides</name>
    <dbReference type="NCBI Taxonomy" id="46969"/>
    <lineage>
        <taxon>Eukaryota</taxon>
        <taxon>Viridiplantae</taxon>
        <taxon>Streptophyta</taxon>
        <taxon>Embryophyta</taxon>
        <taxon>Tracheophyta</taxon>
        <taxon>Spermatophyta</taxon>
        <taxon>Magnoliopsida</taxon>
        <taxon>Ranunculales</taxon>
        <taxon>Ranunculaceae</taxon>
        <taxon>Thalictroideae</taxon>
        <taxon>Thalictrum</taxon>
    </lineage>
</organism>
<evidence type="ECO:0000256" key="4">
    <source>
        <dbReference type="ARBA" id="ARBA00023136"/>
    </source>
</evidence>
<evidence type="ECO:0000256" key="5">
    <source>
        <dbReference type="SAM" id="MobiDB-lite"/>
    </source>
</evidence>
<accession>A0A7J6W2G2</accession>
<evidence type="ECO:0000256" key="3">
    <source>
        <dbReference type="ARBA" id="ARBA00022989"/>
    </source>
</evidence>
<dbReference type="PANTHER" id="PTHR43908">
    <property type="entry name" value="AT29763P-RELATED"/>
    <property type="match status" value="1"/>
</dbReference>
<comment type="subcellular location">
    <subcellularLocation>
        <location evidence="1">Membrane</location>
        <topology evidence="1">Single-pass membrane protein</topology>
    </subcellularLocation>
</comment>
<dbReference type="Gene3D" id="1.10.287.110">
    <property type="entry name" value="DnaJ domain"/>
    <property type="match status" value="1"/>
</dbReference>
<evidence type="ECO:0000313" key="8">
    <source>
        <dbReference type="EMBL" id="KAF5190732.1"/>
    </source>
</evidence>
<keyword evidence="9" id="KW-1185">Reference proteome</keyword>
<feature type="transmembrane region" description="Helical" evidence="6">
    <location>
        <begin position="207"/>
        <end position="229"/>
    </location>
</feature>
<sequence>MDGNKDEALRCVKIAEAAIASGDKQRSLKFIKIAQRLNNNVAVDDLLASCAKLDSENSKAATDQRNSHHTSREYKPSSSSECINGQQNYTAEHVNLIREVKRNNDYYSILGVKKSCSVEEIRKAYKKLSLKYDQTGLVEDFEYNQQHNVRRRRRRTTNEFFHDDFDPDEIFRSFFGQSDIFRNSHVYRTATRGTTPSQPREDVHGGFNIMILLQFLPILIIFLLAYMPFSEPEYSLQKTYAYQHLKFTEKYGVEFYVKSPDFDEKYPIGSHSRENIEDHVVKDYKNMLGRYCHVELQRRQWNRNYPTPHCDKLQNFGVA</sequence>
<dbReference type="GO" id="GO:0005789">
    <property type="term" value="C:endoplasmic reticulum membrane"/>
    <property type="evidence" value="ECO:0007669"/>
    <property type="project" value="TreeGrafter"/>
</dbReference>
<proteinExistence type="predicted"/>
<feature type="domain" description="J" evidence="7">
    <location>
        <begin position="105"/>
        <end position="205"/>
    </location>
</feature>
<dbReference type="InterPro" id="IPR036869">
    <property type="entry name" value="J_dom_sf"/>
</dbReference>
<dbReference type="Pfam" id="PF09320">
    <property type="entry name" value="DUF1977"/>
    <property type="match status" value="1"/>
</dbReference>
<evidence type="ECO:0000256" key="1">
    <source>
        <dbReference type="ARBA" id="ARBA00004167"/>
    </source>
</evidence>
<dbReference type="InterPro" id="IPR001623">
    <property type="entry name" value="DnaJ_domain"/>
</dbReference>
<dbReference type="InterPro" id="IPR015399">
    <property type="entry name" value="DUF1977_DnaJ-like"/>
</dbReference>
<dbReference type="SUPFAM" id="SSF46565">
    <property type="entry name" value="Chaperone J-domain"/>
    <property type="match status" value="1"/>
</dbReference>
<dbReference type="EMBL" id="JABWDY010023695">
    <property type="protein sequence ID" value="KAF5190732.1"/>
    <property type="molecule type" value="Genomic_DNA"/>
</dbReference>
<gene>
    <name evidence="8" type="ORF">FRX31_019686</name>
</gene>
<dbReference type="PROSITE" id="PS50076">
    <property type="entry name" value="DNAJ_2"/>
    <property type="match status" value="1"/>
</dbReference>
<dbReference type="Proteomes" id="UP000554482">
    <property type="component" value="Unassembled WGS sequence"/>
</dbReference>
<dbReference type="CDD" id="cd06257">
    <property type="entry name" value="DnaJ"/>
    <property type="match status" value="1"/>
</dbReference>
<keyword evidence="3 6" id="KW-1133">Transmembrane helix</keyword>
<dbReference type="AlphaFoldDB" id="A0A7J6W2G2"/>
<dbReference type="InterPro" id="IPR051100">
    <property type="entry name" value="DnaJ_subfamily_B/C"/>
</dbReference>
<comment type="caution">
    <text evidence="8">The sequence shown here is derived from an EMBL/GenBank/DDBJ whole genome shotgun (WGS) entry which is preliminary data.</text>
</comment>
<dbReference type="PANTHER" id="PTHR43908:SF5">
    <property type="entry name" value="CHAPERONE PROTEIN DNAJ 49"/>
    <property type="match status" value="1"/>
</dbReference>
<keyword evidence="4 6" id="KW-0472">Membrane</keyword>
<dbReference type="GO" id="GO:0030544">
    <property type="term" value="F:Hsp70 protein binding"/>
    <property type="evidence" value="ECO:0007669"/>
    <property type="project" value="TreeGrafter"/>
</dbReference>
<evidence type="ECO:0000313" key="9">
    <source>
        <dbReference type="Proteomes" id="UP000554482"/>
    </source>
</evidence>
<feature type="region of interest" description="Disordered" evidence="5">
    <location>
        <begin position="57"/>
        <end position="83"/>
    </location>
</feature>
<keyword evidence="2 6" id="KW-0812">Transmembrane</keyword>
<name>A0A7J6W2G2_THATH</name>
<evidence type="ECO:0000256" key="6">
    <source>
        <dbReference type="SAM" id="Phobius"/>
    </source>
</evidence>
<dbReference type="Pfam" id="PF00226">
    <property type="entry name" value="DnaJ"/>
    <property type="match status" value="1"/>
</dbReference>
<dbReference type="OrthoDB" id="10250354at2759"/>
<evidence type="ECO:0000259" key="7">
    <source>
        <dbReference type="PROSITE" id="PS50076"/>
    </source>
</evidence>
<dbReference type="GO" id="GO:0071218">
    <property type="term" value="P:cellular response to misfolded protein"/>
    <property type="evidence" value="ECO:0007669"/>
    <property type="project" value="TreeGrafter"/>
</dbReference>
<evidence type="ECO:0000256" key="2">
    <source>
        <dbReference type="ARBA" id="ARBA00022692"/>
    </source>
</evidence>
<protein>
    <submittedName>
        <fullName evidence="8">Chaperone protein dnaJ</fullName>
    </submittedName>
</protein>